<dbReference type="InterPro" id="IPR013760">
    <property type="entry name" value="Topo_IIA-like_dom_sf"/>
</dbReference>
<dbReference type="EMBL" id="WNDQ01000035">
    <property type="protein sequence ID" value="KAF1020438.1"/>
    <property type="molecule type" value="Genomic_DNA"/>
</dbReference>
<comment type="subcellular location">
    <subcellularLocation>
        <location evidence="7">Cell membrane</location>
        <topology evidence="7">Peripheral membrane protein</topology>
    </subcellularLocation>
</comment>
<keyword evidence="2 7" id="KW-1003">Cell membrane</keyword>
<feature type="region of interest" description="Disordered" evidence="9">
    <location>
        <begin position="1"/>
        <end position="57"/>
    </location>
</feature>
<evidence type="ECO:0000259" key="10">
    <source>
        <dbReference type="PROSITE" id="PS52040"/>
    </source>
</evidence>
<evidence type="ECO:0000256" key="8">
    <source>
        <dbReference type="PROSITE-ProRule" id="PRU01384"/>
    </source>
</evidence>
<dbReference type="FunFam" id="1.10.268.10:FF:000001">
    <property type="entry name" value="DNA gyrase subunit A"/>
    <property type="match status" value="1"/>
</dbReference>
<dbReference type="GO" id="GO:0005524">
    <property type="term" value="F:ATP binding"/>
    <property type="evidence" value="ECO:0007669"/>
    <property type="project" value="InterPro"/>
</dbReference>
<dbReference type="GO" id="GO:0003677">
    <property type="term" value="F:DNA binding"/>
    <property type="evidence" value="ECO:0007669"/>
    <property type="project" value="UniProtKB-UniRule"/>
</dbReference>
<evidence type="ECO:0000256" key="3">
    <source>
        <dbReference type="ARBA" id="ARBA00023029"/>
    </source>
</evidence>
<evidence type="ECO:0000256" key="4">
    <source>
        <dbReference type="ARBA" id="ARBA00023125"/>
    </source>
</evidence>
<dbReference type="PANTHER" id="PTHR43493">
    <property type="entry name" value="DNA GYRASE/TOPOISOMERASE SUBUNIT A"/>
    <property type="match status" value="1"/>
</dbReference>
<dbReference type="NCBIfam" id="TIGR01062">
    <property type="entry name" value="parC_Gneg"/>
    <property type="match status" value="1"/>
</dbReference>
<comment type="similarity">
    <text evidence="7">Belongs to the type II topoisomerase GyrA/ParC subunit family. ParC type 1 subfamily.</text>
</comment>
<dbReference type="GO" id="GO:0005694">
    <property type="term" value="C:chromosome"/>
    <property type="evidence" value="ECO:0007669"/>
    <property type="project" value="InterPro"/>
</dbReference>
<protein>
    <recommendedName>
        <fullName evidence="7">DNA topoisomerase 4 subunit A</fullName>
        <ecNumber evidence="7">5.6.2.2</ecNumber>
    </recommendedName>
    <alternativeName>
        <fullName evidence="7">Topoisomerase IV subunit A</fullName>
    </alternativeName>
</protein>
<dbReference type="InterPro" id="IPR013757">
    <property type="entry name" value="Topo_IIA_A_a_sf"/>
</dbReference>
<organism evidence="11 12">
    <name type="scientific">Paracidovorax wautersii</name>
    <dbReference type="NCBI Taxonomy" id="1177982"/>
    <lineage>
        <taxon>Bacteria</taxon>
        <taxon>Pseudomonadati</taxon>
        <taxon>Pseudomonadota</taxon>
        <taxon>Betaproteobacteria</taxon>
        <taxon>Burkholderiales</taxon>
        <taxon>Comamonadaceae</taxon>
        <taxon>Paracidovorax</taxon>
    </lineage>
</organism>
<comment type="caution">
    <text evidence="11">The sequence shown here is derived from an EMBL/GenBank/DDBJ whole genome shotgun (WGS) entry which is preliminary data.</text>
</comment>
<dbReference type="GO" id="GO:0006265">
    <property type="term" value="P:DNA topological change"/>
    <property type="evidence" value="ECO:0007669"/>
    <property type="project" value="UniProtKB-UniRule"/>
</dbReference>
<dbReference type="PANTHER" id="PTHR43493:SF1">
    <property type="entry name" value="DNA TOPOISOMERASE 4 SUBUNIT A"/>
    <property type="match status" value="1"/>
</dbReference>
<dbReference type="InterPro" id="IPR013758">
    <property type="entry name" value="Topo_IIA_A/C_ab"/>
</dbReference>
<feature type="site" description="Interaction with DNA" evidence="7">
    <location>
        <position position="132"/>
    </location>
</feature>
<dbReference type="GO" id="GO:0009330">
    <property type="term" value="C:DNA topoisomerase type II (double strand cut, ATP-hydrolyzing) complex"/>
    <property type="evidence" value="ECO:0007669"/>
    <property type="project" value="TreeGrafter"/>
</dbReference>
<keyword evidence="3 7" id="KW-0799">Topoisomerase</keyword>
<dbReference type="SUPFAM" id="SSF56719">
    <property type="entry name" value="Type II DNA topoisomerase"/>
    <property type="match status" value="1"/>
</dbReference>
<dbReference type="EC" id="5.6.2.2" evidence="7"/>
<evidence type="ECO:0000256" key="6">
    <source>
        <dbReference type="ARBA" id="ARBA00023235"/>
    </source>
</evidence>
<keyword evidence="5 7" id="KW-0472">Membrane</keyword>
<sequence>MSTDPQSSLFSNDASDEAPSAVAASPDVPAQPPEPPSPPSPPAPPSLLDGSGGEGDDSLTLAAYAQRAYLEYALSVVKGRALPDVADGQKPVQRRILYAMERMGLAFTGTGGARPVKSARVVGDVLGRFHPHGDQAAYDALVRMAQDFSLRYPVIDGQGNFGSRDGDGAAAMRYTEARLAPIARLLLDEIDMGTVDFVPNYDGSTQEPSQLPARLPFSLLNGASGIAVGLATEIPSHNLREVATACVALIKTPKLSDAELYALLPGPDYPGGGQIISPAKDIADAYASGRGSLKVRARWKIEDLARGQWQLVIHELPPNVSSQRVLEEIEELTNPKVKANKKALTAEQQQLKASVLAVLDGVRDESSKDAAVRLVFEPKSSRTEQQELITTLLAHTSLESSASINLTSIGLDGKPVQKSVRQMLLEWVQFRQDTILRRTRHRLDKVLDRIHILEGRQLVLLNIDEVIHLIRNADEPKAALIERFKLSDRQAEDILEIRLRQLARLEGIKIEQELSALRDEQKKLQDVIDNPASLRRLMVKEIEADAKQFGDERRTLIQAEKKAVAEIRVVDEPVTVIVSQKGWVKTQKGWASERAAANGNGGAPEYSFKSGDGLYGAFECRSVDVLLVFGSNGRVYSVPVAALPGGRGDGQPVTTLIELGAGSQLAHYFAGPLGASLLLAGSGGYGFIAQVEHMVSRHKAGKAFVNLGEGGETLCQPSIVGGAPGALFEGQPLPDATHIACASTGGRILTFEIGELKVQPKGGRGLLLLDLEPKDSLAGTAAYTRSVRIEGVGRGGKAREETLEIRSLNNARGNRARKGKAADLGFKPQAVRRVL</sequence>
<feature type="site" description="Interaction with DNA" evidence="7">
    <location>
        <position position="90"/>
    </location>
</feature>
<evidence type="ECO:0000256" key="1">
    <source>
        <dbReference type="ARBA" id="ARBA00000185"/>
    </source>
</evidence>
<dbReference type="NCBIfam" id="NF004044">
    <property type="entry name" value="PRK05561.1"/>
    <property type="match status" value="1"/>
</dbReference>
<feature type="site" description="Interaction with DNA" evidence="7">
    <location>
        <position position="130"/>
    </location>
</feature>
<comment type="subunit">
    <text evidence="7">Heterotetramer composed of ParC and ParE.</text>
</comment>
<proteinExistence type="inferred from homology"/>
<gene>
    <name evidence="7 11" type="primary">parC</name>
    <name evidence="11" type="ORF">GAK30_02480</name>
</gene>
<dbReference type="SMART" id="SM00434">
    <property type="entry name" value="TOP4c"/>
    <property type="match status" value="1"/>
</dbReference>
<dbReference type="Gene3D" id="2.120.10.90">
    <property type="entry name" value="DNA gyrase/topoisomerase IV, subunit A, C-terminal"/>
    <property type="match status" value="1"/>
</dbReference>
<dbReference type="InterPro" id="IPR005742">
    <property type="entry name" value="TopoIV_A_Gneg"/>
</dbReference>
<evidence type="ECO:0000313" key="12">
    <source>
        <dbReference type="Proteomes" id="UP000461670"/>
    </source>
</evidence>
<feature type="site" description="Transition state stabilizer" evidence="7">
    <location>
        <position position="173"/>
    </location>
</feature>
<accession>A0A7V8FMY8</accession>
<dbReference type="Gene3D" id="3.90.199.10">
    <property type="entry name" value="Topoisomerase II, domain 5"/>
    <property type="match status" value="1"/>
</dbReference>
<feature type="compositionally biased region" description="Pro residues" evidence="9">
    <location>
        <begin position="29"/>
        <end position="45"/>
    </location>
</feature>
<dbReference type="GO" id="GO:0019897">
    <property type="term" value="C:extrinsic component of plasma membrane"/>
    <property type="evidence" value="ECO:0007669"/>
    <property type="project" value="UniProtKB-UniRule"/>
</dbReference>
<evidence type="ECO:0000256" key="5">
    <source>
        <dbReference type="ARBA" id="ARBA00023136"/>
    </source>
</evidence>
<keyword evidence="6 7" id="KW-0413">Isomerase</keyword>
<comment type="catalytic activity">
    <reaction evidence="1 7 8">
        <text>ATP-dependent breakage, passage and rejoining of double-stranded DNA.</text>
        <dbReference type="EC" id="5.6.2.2"/>
    </reaction>
</comment>
<keyword evidence="4 7" id="KW-0238">DNA-binding</keyword>
<dbReference type="AlphaFoldDB" id="A0A7V8FMY8"/>
<feature type="active site" description="O-(5'-phospho-DNA)-tyrosine intermediate" evidence="7 8">
    <location>
        <position position="174"/>
    </location>
</feature>
<dbReference type="HAMAP" id="MF_00936">
    <property type="entry name" value="ParC_type1"/>
    <property type="match status" value="1"/>
</dbReference>
<dbReference type="Pfam" id="PF00521">
    <property type="entry name" value="DNA_topoisoIV"/>
    <property type="match status" value="1"/>
</dbReference>
<feature type="domain" description="Topo IIA-type catalytic" evidence="10">
    <location>
        <begin position="82"/>
        <end position="572"/>
    </location>
</feature>
<name>A0A7V8FMY8_9BURK</name>
<dbReference type="GO" id="GO:0003918">
    <property type="term" value="F:DNA topoisomerase type II (double strand cut, ATP-hydrolyzing) activity"/>
    <property type="evidence" value="ECO:0007669"/>
    <property type="project" value="UniProtKB-UniRule"/>
</dbReference>
<dbReference type="Pfam" id="PF03989">
    <property type="entry name" value="DNA_gyraseA_C"/>
    <property type="match status" value="2"/>
</dbReference>
<dbReference type="InterPro" id="IPR050220">
    <property type="entry name" value="Type_II_DNA_Topoisomerases"/>
</dbReference>
<evidence type="ECO:0000313" key="11">
    <source>
        <dbReference type="EMBL" id="KAF1020438.1"/>
    </source>
</evidence>
<dbReference type="CDD" id="cd00187">
    <property type="entry name" value="TOP4c"/>
    <property type="match status" value="1"/>
</dbReference>
<comment type="function">
    <text evidence="7">Topoisomerase IV is essential for chromosome segregation. It relaxes supercoiled DNA. Performs the decatenation events required during the replication of a circular DNA molecule.</text>
</comment>
<dbReference type="Gene3D" id="1.10.268.10">
    <property type="entry name" value="Topoisomerase, domain 3"/>
    <property type="match status" value="1"/>
</dbReference>
<dbReference type="InterPro" id="IPR002205">
    <property type="entry name" value="Topo_IIA_dom_A"/>
</dbReference>
<dbReference type="Proteomes" id="UP000461670">
    <property type="component" value="Unassembled WGS sequence"/>
</dbReference>
<evidence type="ECO:0000256" key="7">
    <source>
        <dbReference type="HAMAP-Rule" id="MF_00936"/>
    </source>
</evidence>
<dbReference type="Gene3D" id="3.30.1360.40">
    <property type="match status" value="1"/>
</dbReference>
<dbReference type="GO" id="GO:0005737">
    <property type="term" value="C:cytoplasm"/>
    <property type="evidence" value="ECO:0007669"/>
    <property type="project" value="TreeGrafter"/>
</dbReference>
<reference evidence="12" key="1">
    <citation type="journal article" date="2020" name="MBio">
        <title>Horizontal gene transfer to a defensive symbiont with a reduced genome amongst a multipartite beetle microbiome.</title>
        <authorList>
            <person name="Waterworth S.C."/>
            <person name="Florez L.V."/>
            <person name="Rees E.R."/>
            <person name="Hertweck C."/>
            <person name="Kaltenpoth M."/>
            <person name="Kwan J.C."/>
        </authorList>
    </citation>
    <scope>NUCLEOTIDE SEQUENCE [LARGE SCALE GENOMIC DNA]</scope>
</reference>
<dbReference type="GO" id="GO:0007059">
    <property type="term" value="P:chromosome segregation"/>
    <property type="evidence" value="ECO:0007669"/>
    <property type="project" value="UniProtKB-UniRule"/>
</dbReference>
<dbReference type="InterPro" id="IPR035516">
    <property type="entry name" value="Gyrase/topoIV_suA_C"/>
</dbReference>
<dbReference type="InterPro" id="IPR006691">
    <property type="entry name" value="GyrA/parC_rep"/>
</dbReference>
<feature type="compositionally biased region" description="Low complexity" evidence="9">
    <location>
        <begin position="17"/>
        <end position="28"/>
    </location>
</feature>
<dbReference type="PROSITE" id="PS52040">
    <property type="entry name" value="TOPO_IIA"/>
    <property type="match status" value="1"/>
</dbReference>
<dbReference type="SUPFAM" id="SSF101904">
    <property type="entry name" value="GyrA/ParC C-terminal domain-like"/>
    <property type="match status" value="1"/>
</dbReference>
<evidence type="ECO:0000256" key="2">
    <source>
        <dbReference type="ARBA" id="ARBA00022475"/>
    </source>
</evidence>
<evidence type="ECO:0000256" key="9">
    <source>
        <dbReference type="SAM" id="MobiDB-lite"/>
    </source>
</evidence>
<feature type="compositionally biased region" description="Polar residues" evidence="9">
    <location>
        <begin position="1"/>
        <end position="12"/>
    </location>
</feature>